<dbReference type="EMBL" id="MZNU01000202">
    <property type="protein sequence ID" value="OWP03026.1"/>
    <property type="molecule type" value="Genomic_DNA"/>
</dbReference>
<reference evidence="2 3" key="1">
    <citation type="submission" date="2017-04" db="EMBL/GenBank/DDBJ databases">
        <title>Draft genome sequence of Marssonina coronaria NL1: causal agent of apple blotch.</title>
        <authorList>
            <person name="Cheng Q."/>
        </authorList>
    </citation>
    <scope>NUCLEOTIDE SEQUENCE [LARGE SCALE GENOMIC DNA]</scope>
    <source>
        <strain evidence="2 3">NL1</strain>
    </source>
</reference>
<protein>
    <submittedName>
        <fullName evidence="2">Uncharacterized protein</fullName>
    </submittedName>
</protein>
<proteinExistence type="predicted"/>
<sequence length="287" mass="31026">MSSPIRPKATGGVAAGCREGRCRWRWRWRWGGLESRGQGKGEGKRPASNGDKCASKASTFQDPPPLNLRPFDLRPATLDSQLSPPPSPLDRAVAITPGSTCRPADLPTSRPPILTRHGKASSGENHQVAPGRVGRDDTVHNSRYMVQYTHSTVVRPGPGPGRGERAWGPPQSGSMGARGWHDGQMDAEDGMVILGVNGRNPSPDEGPVYGMERLTGHARRKTAGHGTATHRESFTSGTGELPTIHEAWNTVQSYGDDQRTTRSWQYSKPHHLGWDCAPAPSLDLGID</sequence>
<feature type="region of interest" description="Disordered" evidence="1">
    <location>
        <begin position="219"/>
        <end position="240"/>
    </location>
</feature>
<evidence type="ECO:0000313" key="2">
    <source>
        <dbReference type="EMBL" id="OWP03026.1"/>
    </source>
</evidence>
<organism evidence="2 3">
    <name type="scientific">Diplocarpon coronariae</name>
    <dbReference type="NCBI Taxonomy" id="2795749"/>
    <lineage>
        <taxon>Eukaryota</taxon>
        <taxon>Fungi</taxon>
        <taxon>Dikarya</taxon>
        <taxon>Ascomycota</taxon>
        <taxon>Pezizomycotina</taxon>
        <taxon>Leotiomycetes</taxon>
        <taxon>Helotiales</taxon>
        <taxon>Drepanopezizaceae</taxon>
        <taxon>Diplocarpon</taxon>
    </lineage>
</organism>
<dbReference type="AlphaFoldDB" id="A0A218Z760"/>
<gene>
    <name evidence="2" type="ORF">B2J93_3652</name>
</gene>
<comment type="caution">
    <text evidence="2">The sequence shown here is derived from an EMBL/GenBank/DDBJ whole genome shotgun (WGS) entry which is preliminary data.</text>
</comment>
<name>A0A218Z760_9HELO</name>
<feature type="region of interest" description="Disordered" evidence="1">
    <location>
        <begin position="33"/>
        <end position="137"/>
    </location>
</feature>
<keyword evidence="3" id="KW-1185">Reference proteome</keyword>
<accession>A0A218Z760</accession>
<feature type="region of interest" description="Disordered" evidence="1">
    <location>
        <begin position="152"/>
        <end position="177"/>
    </location>
</feature>
<evidence type="ECO:0000313" key="3">
    <source>
        <dbReference type="Proteomes" id="UP000242519"/>
    </source>
</evidence>
<evidence type="ECO:0000256" key="1">
    <source>
        <dbReference type="SAM" id="MobiDB-lite"/>
    </source>
</evidence>
<dbReference type="InParanoid" id="A0A218Z760"/>
<dbReference type="Proteomes" id="UP000242519">
    <property type="component" value="Unassembled WGS sequence"/>
</dbReference>